<dbReference type="KEGG" id="pzh:CX676_22390"/>
<gene>
    <name evidence="1" type="ORF">CX676_22390</name>
</gene>
<dbReference type="AlphaFoldDB" id="A0A2H5F665"/>
<sequence>MTEADRPAEQGGRPQNLAGRARAALMSLLDAHHHGGGVGPDAYHAAPLAHPMAEGRFLAAAAIAAQTRLISQSQLRAMAEAALSRLNQAALPFAGGIGWGLGFDYAATDAREPFLITTAMIAEGLIELTALLPDLPQAAELLDGSLGAIQTWCRTESVLNADLGIALPIYSPTVRRPILNAAIYAISVHLRGQPDGLMADEFRSQLCEIRALRQPGIGWSDDPASPVIDLLHQCFILNSLSAGLPADQRDRAAEDLALVETMSLFSAAPGFLDTASLVAKPELPPAGGTALLRVGDAYLAIKPNPARLWSLGELLVTLSGRIADRVDGRSDRWRGYAAPVCEAVLMRLAAGDGEALYPRQRMYAAFGLARFMAAIRQGTGVGA</sequence>
<dbReference type="EMBL" id="CP025434">
    <property type="protein sequence ID" value="AUH67042.1"/>
    <property type="molecule type" value="Genomic_DNA"/>
</dbReference>
<dbReference type="Proteomes" id="UP000234530">
    <property type="component" value="Plasmid pPZ04"/>
</dbReference>
<keyword evidence="2" id="KW-1185">Reference proteome</keyword>
<organism evidence="1 2">
    <name type="scientific">Paracoccus zhejiangensis</name>
    <dbReference type="NCBI Taxonomy" id="1077935"/>
    <lineage>
        <taxon>Bacteria</taxon>
        <taxon>Pseudomonadati</taxon>
        <taxon>Pseudomonadota</taxon>
        <taxon>Alphaproteobacteria</taxon>
        <taxon>Rhodobacterales</taxon>
        <taxon>Paracoccaceae</taxon>
        <taxon>Paracoccus</taxon>
    </lineage>
</organism>
<protein>
    <recommendedName>
        <fullName evidence="3">Lanthionine synthetase</fullName>
    </recommendedName>
</protein>
<name>A0A2H5F665_9RHOB</name>
<keyword evidence="1" id="KW-0614">Plasmid</keyword>
<evidence type="ECO:0000313" key="1">
    <source>
        <dbReference type="EMBL" id="AUH67042.1"/>
    </source>
</evidence>
<evidence type="ECO:0008006" key="3">
    <source>
        <dbReference type="Google" id="ProtNLM"/>
    </source>
</evidence>
<dbReference type="OrthoDB" id="9429448at2"/>
<accession>A0A2H5F665</accession>
<proteinExistence type="predicted"/>
<reference evidence="1 2" key="1">
    <citation type="journal article" date="2013" name="Antonie Van Leeuwenhoek">
        <title>Paracoccus zhejiangensis sp. nov., isolated from activated sludge in wastewater-treatment system.</title>
        <authorList>
            <person name="Wu Z.G."/>
            <person name="Zhang D.F."/>
            <person name="Liu Y.L."/>
            <person name="Wang F."/>
            <person name="Jiang X."/>
            <person name="Li C."/>
            <person name="Li S.P."/>
            <person name="Hong Q."/>
            <person name="Li W.J."/>
        </authorList>
    </citation>
    <scope>NUCLEOTIDE SEQUENCE [LARGE SCALE GENOMIC DNA]</scope>
    <source>
        <strain evidence="1 2">J6</strain>
        <plasmid evidence="2">Plasmid ppz04</plasmid>
    </source>
</reference>
<geneLocation type="plasmid" evidence="2">
    <name>ppz04</name>
</geneLocation>
<evidence type="ECO:0000313" key="2">
    <source>
        <dbReference type="Proteomes" id="UP000234530"/>
    </source>
</evidence>